<gene>
    <name evidence="2" type="ORF">T02_5284</name>
</gene>
<feature type="chain" id="PRO_5006881792" description="Secreted protein" evidence="1">
    <location>
        <begin position="21"/>
        <end position="86"/>
    </location>
</feature>
<dbReference type="Proteomes" id="UP000054721">
    <property type="component" value="Unassembled WGS sequence"/>
</dbReference>
<dbReference type="OrthoDB" id="10586982at2759"/>
<evidence type="ECO:0000256" key="1">
    <source>
        <dbReference type="SAM" id="SignalP"/>
    </source>
</evidence>
<dbReference type="AlphaFoldDB" id="A0A0V1LHI2"/>
<feature type="signal peptide" evidence="1">
    <location>
        <begin position="1"/>
        <end position="20"/>
    </location>
</feature>
<comment type="caution">
    <text evidence="2">The sequence shown here is derived from an EMBL/GenBank/DDBJ whole genome shotgun (WGS) entry which is preliminary data.</text>
</comment>
<proteinExistence type="predicted"/>
<dbReference type="EMBL" id="JYDW01000049">
    <property type="protein sequence ID" value="KRZ58966.1"/>
    <property type="molecule type" value="Genomic_DNA"/>
</dbReference>
<protein>
    <recommendedName>
        <fullName evidence="4">Secreted protein</fullName>
    </recommendedName>
</protein>
<organism evidence="2 3">
    <name type="scientific">Trichinella nativa</name>
    <dbReference type="NCBI Taxonomy" id="6335"/>
    <lineage>
        <taxon>Eukaryota</taxon>
        <taxon>Metazoa</taxon>
        <taxon>Ecdysozoa</taxon>
        <taxon>Nematoda</taxon>
        <taxon>Enoplea</taxon>
        <taxon>Dorylaimia</taxon>
        <taxon>Trichinellida</taxon>
        <taxon>Trichinellidae</taxon>
        <taxon>Trichinella</taxon>
    </lineage>
</organism>
<keyword evidence="1" id="KW-0732">Signal</keyword>
<name>A0A0V1LHI2_9BILA</name>
<sequence length="86" mass="9897">MGTLSGCLVLFHRWLFVVLPTPDGRQRERTLEAHVREFSATTSQKIACDSFREDFSDRRSTSARTVRATWSDQSVNLTRFRTSTTN</sequence>
<evidence type="ECO:0008006" key="4">
    <source>
        <dbReference type="Google" id="ProtNLM"/>
    </source>
</evidence>
<keyword evidence="3" id="KW-1185">Reference proteome</keyword>
<reference evidence="2 3" key="1">
    <citation type="submission" date="2015-05" db="EMBL/GenBank/DDBJ databases">
        <title>Evolution of Trichinella species and genotypes.</title>
        <authorList>
            <person name="Korhonen P.K."/>
            <person name="Edoardo P."/>
            <person name="Giuseppe L.R."/>
            <person name="Gasser R.B."/>
        </authorList>
    </citation>
    <scope>NUCLEOTIDE SEQUENCE [LARGE SCALE GENOMIC DNA]</scope>
    <source>
        <strain evidence="2">ISS10</strain>
    </source>
</reference>
<evidence type="ECO:0000313" key="2">
    <source>
        <dbReference type="EMBL" id="KRZ58966.1"/>
    </source>
</evidence>
<accession>A0A0V1LHI2</accession>
<evidence type="ECO:0000313" key="3">
    <source>
        <dbReference type="Proteomes" id="UP000054721"/>
    </source>
</evidence>